<dbReference type="Proteomes" id="UP000613740">
    <property type="component" value="Unassembled WGS sequence"/>
</dbReference>
<evidence type="ECO:0000256" key="1">
    <source>
        <dbReference type="ARBA" id="ARBA00004906"/>
    </source>
</evidence>
<feature type="domain" description="BTB" evidence="5">
    <location>
        <begin position="344"/>
        <end position="413"/>
    </location>
</feature>
<evidence type="ECO:0000259" key="5">
    <source>
        <dbReference type="PROSITE" id="PS50097"/>
    </source>
</evidence>
<dbReference type="CDD" id="cd18186">
    <property type="entry name" value="BTB_POZ_ZBTB_KLHL-like"/>
    <property type="match status" value="1"/>
</dbReference>
<dbReference type="PANTHER" id="PTHR46231:SF1">
    <property type="entry name" value="ANKYRIN REPEAT AND BTB_POZ DOMAIN-CONTAINING PROTEIN 1"/>
    <property type="match status" value="1"/>
</dbReference>
<sequence length="519" mass="53575">MKGTLTSDHCGALYLVDRQLGEVVEGGRPRSHCVLRKLQLPEALGCSEASRAAPAPVAGETAAEPPAAGVPSPGPAAGGAAAGAAVASGGAFAAAAEQVVVRSLRLPEAWTNSLGAGVNALEMVHHHDGSGGECLLLSAGAAIYRLPLGAQPAPASPPLVQQEAAQPFTELTQTGLRPPAAQPDEAPAPQLLAGADAKTASAKSAPADGFGDAARFGRVMSNLVEDGRGALLLLDGGVGRPDEIAELCAIRRVHPHTGAVATVGRLKCRADFASLSITANGWLFVSWADACDGTLIDLGLVPPPSLQPRRRTLPADLGALLGWERTAGGGGGGGSGGGSDSAAADVTIRVGERSFPAHRLILSARCDYFKQRLAGDGGFADGRAAELELADADPDAFALVLRWLYTGGAHIPAEQARGVGGLADRLLLPELCDAALEVMVETLAPETVVDSLLWAARMAHLSRGFAQRLEELKAWYVAHHELVCQRAPASVRRLMEARSDLAFELMCAQSRGASRREQV</sequence>
<evidence type="ECO:0000313" key="6">
    <source>
        <dbReference type="EMBL" id="KAG2444032.1"/>
    </source>
</evidence>
<dbReference type="SMART" id="SM00225">
    <property type="entry name" value="BTB"/>
    <property type="match status" value="1"/>
</dbReference>
<feature type="region of interest" description="Disordered" evidence="4">
    <location>
        <begin position="56"/>
        <end position="81"/>
    </location>
</feature>
<dbReference type="PANTHER" id="PTHR46231">
    <property type="entry name" value="ANKYRIN REPEAT AND BTB/POZ DOMAIN-CONTAINING PROTEIN 1"/>
    <property type="match status" value="1"/>
</dbReference>
<dbReference type="InterPro" id="IPR000210">
    <property type="entry name" value="BTB/POZ_dom"/>
</dbReference>
<evidence type="ECO:0000256" key="2">
    <source>
        <dbReference type="ARBA" id="ARBA00022737"/>
    </source>
</evidence>
<keyword evidence="3" id="KW-0040">ANK repeat</keyword>
<dbReference type="InterPro" id="IPR044515">
    <property type="entry name" value="ABTB1"/>
</dbReference>
<protein>
    <recommendedName>
        <fullName evidence="5">BTB domain-containing protein</fullName>
    </recommendedName>
</protein>
<proteinExistence type="predicted"/>
<dbReference type="EMBL" id="JAEHOD010000030">
    <property type="protein sequence ID" value="KAG2444032.1"/>
    <property type="molecule type" value="Genomic_DNA"/>
</dbReference>
<dbReference type="GO" id="GO:0000151">
    <property type="term" value="C:ubiquitin ligase complex"/>
    <property type="evidence" value="ECO:0007669"/>
    <property type="project" value="TreeGrafter"/>
</dbReference>
<keyword evidence="7" id="KW-1185">Reference proteome</keyword>
<reference evidence="6" key="1">
    <citation type="journal article" date="2020" name="bioRxiv">
        <title>Comparative genomics of Chlamydomonas.</title>
        <authorList>
            <person name="Craig R.J."/>
            <person name="Hasan A.R."/>
            <person name="Ness R.W."/>
            <person name="Keightley P.D."/>
        </authorList>
    </citation>
    <scope>NUCLEOTIDE SEQUENCE</scope>
    <source>
        <strain evidence="6">CCAP 11/173</strain>
    </source>
</reference>
<comment type="caution">
    <text evidence="6">The sequence shown here is derived from an EMBL/GenBank/DDBJ whole genome shotgun (WGS) entry which is preliminary data.</text>
</comment>
<dbReference type="Gene3D" id="3.30.710.10">
    <property type="entry name" value="Potassium Channel Kv1.1, Chain A"/>
    <property type="match status" value="1"/>
</dbReference>
<dbReference type="PROSITE" id="PS50097">
    <property type="entry name" value="BTB"/>
    <property type="match status" value="1"/>
</dbReference>
<evidence type="ECO:0000313" key="7">
    <source>
        <dbReference type="Proteomes" id="UP000613740"/>
    </source>
</evidence>
<keyword evidence="2" id="KW-0677">Repeat</keyword>
<dbReference type="GO" id="GO:0005737">
    <property type="term" value="C:cytoplasm"/>
    <property type="evidence" value="ECO:0007669"/>
    <property type="project" value="TreeGrafter"/>
</dbReference>
<dbReference type="AlphaFoldDB" id="A0A835WAX8"/>
<gene>
    <name evidence="6" type="ORF">HYH02_009230</name>
</gene>
<dbReference type="InterPro" id="IPR011333">
    <property type="entry name" value="SKP1/BTB/POZ_sf"/>
</dbReference>
<comment type="pathway">
    <text evidence="1">Protein modification; protein ubiquitination.</text>
</comment>
<dbReference type="OrthoDB" id="537338at2759"/>
<organism evidence="6 7">
    <name type="scientific">Chlamydomonas schloesseri</name>
    <dbReference type="NCBI Taxonomy" id="2026947"/>
    <lineage>
        <taxon>Eukaryota</taxon>
        <taxon>Viridiplantae</taxon>
        <taxon>Chlorophyta</taxon>
        <taxon>core chlorophytes</taxon>
        <taxon>Chlorophyceae</taxon>
        <taxon>CS clade</taxon>
        <taxon>Chlamydomonadales</taxon>
        <taxon>Chlamydomonadaceae</taxon>
        <taxon>Chlamydomonas</taxon>
    </lineage>
</organism>
<evidence type="ECO:0000256" key="3">
    <source>
        <dbReference type="ARBA" id="ARBA00023043"/>
    </source>
</evidence>
<feature type="compositionally biased region" description="Low complexity" evidence="4">
    <location>
        <begin position="56"/>
        <end position="71"/>
    </location>
</feature>
<dbReference type="SUPFAM" id="SSF54695">
    <property type="entry name" value="POZ domain"/>
    <property type="match status" value="1"/>
</dbReference>
<dbReference type="Pfam" id="PF00651">
    <property type="entry name" value="BTB"/>
    <property type="match status" value="1"/>
</dbReference>
<name>A0A835WAX8_9CHLO</name>
<accession>A0A835WAX8</accession>
<evidence type="ECO:0000256" key="4">
    <source>
        <dbReference type="SAM" id="MobiDB-lite"/>
    </source>
</evidence>